<dbReference type="AlphaFoldDB" id="A0A3Q2PFL9"/>
<protein>
    <submittedName>
        <fullName evidence="1">Uncharacterized protein</fullName>
    </submittedName>
</protein>
<proteinExistence type="predicted"/>
<evidence type="ECO:0000313" key="1">
    <source>
        <dbReference type="Ensembl" id="ENSFHEP00000011367.1"/>
    </source>
</evidence>
<keyword evidence="2" id="KW-1185">Reference proteome</keyword>
<dbReference type="Ensembl" id="ENSFHET00000031566.1">
    <property type="protein sequence ID" value="ENSFHEP00000011367.1"/>
    <property type="gene ID" value="ENSFHEG00000000282.1"/>
</dbReference>
<organism evidence="1 2">
    <name type="scientific">Fundulus heteroclitus</name>
    <name type="common">Killifish</name>
    <name type="synonym">Mummichog</name>
    <dbReference type="NCBI Taxonomy" id="8078"/>
    <lineage>
        <taxon>Eukaryota</taxon>
        <taxon>Metazoa</taxon>
        <taxon>Chordata</taxon>
        <taxon>Craniata</taxon>
        <taxon>Vertebrata</taxon>
        <taxon>Euteleostomi</taxon>
        <taxon>Actinopterygii</taxon>
        <taxon>Neopterygii</taxon>
        <taxon>Teleostei</taxon>
        <taxon>Neoteleostei</taxon>
        <taxon>Acanthomorphata</taxon>
        <taxon>Ovalentaria</taxon>
        <taxon>Atherinomorphae</taxon>
        <taxon>Cyprinodontiformes</taxon>
        <taxon>Fundulidae</taxon>
        <taxon>Fundulus</taxon>
    </lineage>
</organism>
<reference evidence="1" key="2">
    <citation type="submission" date="2025-09" db="UniProtKB">
        <authorList>
            <consortium name="Ensembl"/>
        </authorList>
    </citation>
    <scope>IDENTIFICATION</scope>
</reference>
<dbReference type="Proteomes" id="UP000265000">
    <property type="component" value="Unplaced"/>
</dbReference>
<accession>A0A3Q2PFL9</accession>
<name>A0A3Q2PFL9_FUNHE</name>
<reference evidence="1" key="1">
    <citation type="submission" date="2025-08" db="UniProtKB">
        <authorList>
            <consortium name="Ensembl"/>
        </authorList>
    </citation>
    <scope>IDENTIFICATION</scope>
</reference>
<evidence type="ECO:0000313" key="2">
    <source>
        <dbReference type="Proteomes" id="UP000265000"/>
    </source>
</evidence>
<sequence>MIIHEWCCETRKRQHITPVLISLHCEHLGSEKEGRMLLTGVRSSCLRNTAASRRPSYSACTWSRFRKTFCKWGESFQVNVRTLEETARDGC</sequence>